<evidence type="ECO:0000313" key="3">
    <source>
        <dbReference type="Proteomes" id="UP000244855"/>
    </source>
</evidence>
<protein>
    <submittedName>
        <fullName evidence="2">Uncharacterized protein</fullName>
    </submittedName>
</protein>
<dbReference type="Proteomes" id="UP000244855">
    <property type="component" value="Unassembled WGS sequence"/>
</dbReference>
<keyword evidence="3" id="KW-1185">Reference proteome</keyword>
<feature type="region of interest" description="Disordered" evidence="1">
    <location>
        <begin position="218"/>
        <end position="258"/>
    </location>
</feature>
<evidence type="ECO:0000256" key="1">
    <source>
        <dbReference type="SAM" id="MobiDB-lite"/>
    </source>
</evidence>
<name>A0A2V1DU37_9PLEO</name>
<sequence>MKGDPEFVILKYQSCLDASKFEEKILGSVVKGFLRPTDNYVPDAPLQYNKHELVEGSITDFVLDNDGTKTDEATLKLKSLGGVSFKGSTQSAIQLSGKFVRYKRLQQHDHFWPKLKEDKDVQMFVPRWTSRFRAPVCLVVGIMICEDVELSFEGEASIEREAGSDIQANVASNRQTVTIFKGKVGESRIFALELKKISTQGWITKDLVLKNEGPSVEATRLAADGESENEEDDDDERPKTEDLVLTELSKEEYEEVDA</sequence>
<proteinExistence type="predicted"/>
<evidence type="ECO:0000313" key="2">
    <source>
        <dbReference type="EMBL" id="PVI01661.1"/>
    </source>
</evidence>
<reference evidence="2 3" key="1">
    <citation type="journal article" date="2018" name="Sci. Rep.">
        <title>Comparative genomics provides insights into the lifestyle and reveals functional heterogeneity of dark septate endophytic fungi.</title>
        <authorList>
            <person name="Knapp D.G."/>
            <person name="Nemeth J.B."/>
            <person name="Barry K."/>
            <person name="Hainaut M."/>
            <person name="Henrissat B."/>
            <person name="Johnson J."/>
            <person name="Kuo A."/>
            <person name="Lim J.H.P."/>
            <person name="Lipzen A."/>
            <person name="Nolan M."/>
            <person name="Ohm R.A."/>
            <person name="Tamas L."/>
            <person name="Grigoriev I.V."/>
            <person name="Spatafora J.W."/>
            <person name="Nagy L.G."/>
            <person name="Kovacs G.M."/>
        </authorList>
    </citation>
    <scope>NUCLEOTIDE SEQUENCE [LARGE SCALE GENOMIC DNA]</scope>
    <source>
        <strain evidence="2 3">DSE2036</strain>
    </source>
</reference>
<feature type="compositionally biased region" description="Acidic residues" evidence="1">
    <location>
        <begin position="225"/>
        <end position="235"/>
    </location>
</feature>
<dbReference type="OrthoDB" id="5429909at2759"/>
<dbReference type="EMBL" id="KZ805354">
    <property type="protein sequence ID" value="PVI01661.1"/>
    <property type="molecule type" value="Genomic_DNA"/>
</dbReference>
<dbReference type="AlphaFoldDB" id="A0A2V1DU37"/>
<organism evidence="2 3">
    <name type="scientific">Periconia macrospinosa</name>
    <dbReference type="NCBI Taxonomy" id="97972"/>
    <lineage>
        <taxon>Eukaryota</taxon>
        <taxon>Fungi</taxon>
        <taxon>Dikarya</taxon>
        <taxon>Ascomycota</taxon>
        <taxon>Pezizomycotina</taxon>
        <taxon>Dothideomycetes</taxon>
        <taxon>Pleosporomycetidae</taxon>
        <taxon>Pleosporales</taxon>
        <taxon>Massarineae</taxon>
        <taxon>Periconiaceae</taxon>
        <taxon>Periconia</taxon>
    </lineage>
</organism>
<accession>A0A2V1DU37</accession>
<gene>
    <name evidence="2" type="ORF">DM02DRAFT_654268</name>
</gene>